<keyword evidence="3" id="KW-1185">Reference proteome</keyword>
<name>A0AA36EAL8_LACSI</name>
<dbReference type="EMBL" id="OX465081">
    <property type="protein sequence ID" value="CAI9287110.1"/>
    <property type="molecule type" value="Genomic_DNA"/>
</dbReference>
<feature type="domain" description="Helitron helicase-like" evidence="1">
    <location>
        <begin position="122"/>
        <end position="168"/>
    </location>
</feature>
<accession>A0AA36EAL8</accession>
<organism evidence="2 3">
    <name type="scientific">Lactuca saligna</name>
    <name type="common">Willowleaf lettuce</name>
    <dbReference type="NCBI Taxonomy" id="75948"/>
    <lineage>
        <taxon>Eukaryota</taxon>
        <taxon>Viridiplantae</taxon>
        <taxon>Streptophyta</taxon>
        <taxon>Embryophyta</taxon>
        <taxon>Tracheophyta</taxon>
        <taxon>Spermatophyta</taxon>
        <taxon>Magnoliopsida</taxon>
        <taxon>eudicotyledons</taxon>
        <taxon>Gunneridae</taxon>
        <taxon>Pentapetalae</taxon>
        <taxon>asterids</taxon>
        <taxon>campanulids</taxon>
        <taxon>Asterales</taxon>
        <taxon>Asteraceae</taxon>
        <taxon>Cichorioideae</taxon>
        <taxon>Cichorieae</taxon>
        <taxon>Lactucinae</taxon>
        <taxon>Lactuca</taxon>
    </lineage>
</organism>
<evidence type="ECO:0000259" key="1">
    <source>
        <dbReference type="Pfam" id="PF14214"/>
    </source>
</evidence>
<evidence type="ECO:0000313" key="2">
    <source>
        <dbReference type="EMBL" id="CAI9287110.1"/>
    </source>
</evidence>
<protein>
    <recommendedName>
        <fullName evidence="1">Helitron helicase-like domain-containing protein</fullName>
    </recommendedName>
</protein>
<sequence>MVKDSTGLDSTMYVLLYGNQRKKIEFMKVRGFLKRDDRLRLSHSSSVFPPYSDSGLEGLGPKKGSIAALNELVEIDGEVWGKGVVLTWDEAKMQATESAFVNLKARIREYPPPQKRQPSPRVHGNPQYFITYTCNVKWPEISRYLAQYPGMKVEDRADIITRIFEMKLYTIEFQKRGMPHFHTLLWVSPPYKIHTPEQLDQFISTEIPDPVVDPQLYKI</sequence>
<dbReference type="AlphaFoldDB" id="A0AA36EAL8"/>
<proteinExistence type="predicted"/>
<dbReference type="Pfam" id="PF14214">
    <property type="entry name" value="Helitron_like_N"/>
    <property type="match status" value="1"/>
</dbReference>
<dbReference type="Proteomes" id="UP001177003">
    <property type="component" value="Chromosome 5"/>
</dbReference>
<gene>
    <name evidence="2" type="ORF">LSALG_LOCUS26495</name>
</gene>
<evidence type="ECO:0000313" key="3">
    <source>
        <dbReference type="Proteomes" id="UP001177003"/>
    </source>
</evidence>
<dbReference type="InterPro" id="IPR025476">
    <property type="entry name" value="Helitron_helicase-like"/>
</dbReference>
<reference evidence="2" key="1">
    <citation type="submission" date="2023-04" db="EMBL/GenBank/DDBJ databases">
        <authorList>
            <person name="Vijverberg K."/>
            <person name="Xiong W."/>
            <person name="Schranz E."/>
        </authorList>
    </citation>
    <scope>NUCLEOTIDE SEQUENCE</scope>
</reference>